<feature type="transmembrane region" description="Helical" evidence="8">
    <location>
        <begin position="22"/>
        <end position="45"/>
    </location>
</feature>
<keyword evidence="5 8" id="KW-1133">Transmembrane helix</keyword>
<keyword evidence="3" id="KW-1003">Cell membrane</keyword>
<feature type="transmembrane region" description="Helical" evidence="8">
    <location>
        <begin position="57"/>
        <end position="77"/>
    </location>
</feature>
<comment type="subcellular location">
    <subcellularLocation>
        <location evidence="1">Cell membrane</location>
        <topology evidence="1">Multi-pass membrane protein</topology>
    </subcellularLocation>
</comment>
<dbReference type="SUPFAM" id="SSF103473">
    <property type="entry name" value="MFS general substrate transporter"/>
    <property type="match status" value="1"/>
</dbReference>
<dbReference type="EMBL" id="CP102514">
    <property type="protein sequence ID" value="UUY49587.1"/>
    <property type="molecule type" value="Genomic_DNA"/>
</dbReference>
<evidence type="ECO:0000256" key="4">
    <source>
        <dbReference type="ARBA" id="ARBA00022692"/>
    </source>
</evidence>
<evidence type="ECO:0000256" key="3">
    <source>
        <dbReference type="ARBA" id="ARBA00022475"/>
    </source>
</evidence>
<feature type="transmembrane region" description="Helical" evidence="8">
    <location>
        <begin position="89"/>
        <end position="107"/>
    </location>
</feature>
<dbReference type="InterPro" id="IPR036259">
    <property type="entry name" value="MFS_trans_sf"/>
</dbReference>
<dbReference type="CDD" id="cd17502">
    <property type="entry name" value="MFS_Azr1_MDR_like"/>
    <property type="match status" value="1"/>
</dbReference>
<keyword evidence="6 8" id="KW-0472">Membrane</keyword>
<evidence type="ECO:0000256" key="7">
    <source>
        <dbReference type="SAM" id="MobiDB-lite"/>
    </source>
</evidence>
<evidence type="ECO:0000256" key="6">
    <source>
        <dbReference type="ARBA" id="ARBA00023136"/>
    </source>
</evidence>
<name>A0ABY5PZI3_9ACTN</name>
<feature type="transmembrane region" description="Helical" evidence="8">
    <location>
        <begin position="480"/>
        <end position="499"/>
    </location>
</feature>
<evidence type="ECO:0000313" key="10">
    <source>
        <dbReference type="EMBL" id="UUY49587.1"/>
    </source>
</evidence>
<dbReference type="NCBIfam" id="TIGR00711">
    <property type="entry name" value="efflux_EmrB"/>
    <property type="match status" value="1"/>
</dbReference>
<dbReference type="PANTHER" id="PTHR23501:SF197">
    <property type="entry name" value="COMD"/>
    <property type="match status" value="1"/>
</dbReference>
<feature type="domain" description="Major facilitator superfamily (MFS) profile" evidence="9">
    <location>
        <begin position="23"/>
        <end position="504"/>
    </location>
</feature>
<dbReference type="PRINTS" id="PR01036">
    <property type="entry name" value="TCRTETB"/>
</dbReference>
<evidence type="ECO:0000256" key="5">
    <source>
        <dbReference type="ARBA" id="ARBA00022989"/>
    </source>
</evidence>
<dbReference type="GeneID" id="95576100"/>
<proteinExistence type="predicted"/>
<dbReference type="PROSITE" id="PS50850">
    <property type="entry name" value="MFS"/>
    <property type="match status" value="1"/>
</dbReference>
<dbReference type="Gene3D" id="1.20.1720.10">
    <property type="entry name" value="Multidrug resistance protein D"/>
    <property type="match status" value="1"/>
</dbReference>
<evidence type="ECO:0000259" key="9">
    <source>
        <dbReference type="PROSITE" id="PS50850"/>
    </source>
</evidence>
<feature type="region of interest" description="Disordered" evidence="7">
    <location>
        <begin position="509"/>
        <end position="547"/>
    </location>
</feature>
<accession>A0ABY5PZI3</accession>
<evidence type="ECO:0000313" key="11">
    <source>
        <dbReference type="Proteomes" id="UP001057738"/>
    </source>
</evidence>
<feature type="transmembrane region" description="Helical" evidence="8">
    <location>
        <begin position="344"/>
        <end position="362"/>
    </location>
</feature>
<dbReference type="InterPro" id="IPR020846">
    <property type="entry name" value="MFS_dom"/>
</dbReference>
<feature type="transmembrane region" description="Helical" evidence="8">
    <location>
        <begin position="314"/>
        <end position="332"/>
    </location>
</feature>
<evidence type="ECO:0000256" key="8">
    <source>
        <dbReference type="SAM" id="Phobius"/>
    </source>
</evidence>
<evidence type="ECO:0000256" key="2">
    <source>
        <dbReference type="ARBA" id="ARBA00022448"/>
    </source>
</evidence>
<keyword evidence="2" id="KW-0813">Transport</keyword>
<dbReference type="Gene3D" id="1.20.1250.20">
    <property type="entry name" value="MFS general substrate transporter like domains"/>
    <property type="match status" value="1"/>
</dbReference>
<keyword evidence="4 8" id="KW-0812">Transmembrane</keyword>
<evidence type="ECO:0000256" key="1">
    <source>
        <dbReference type="ARBA" id="ARBA00004651"/>
    </source>
</evidence>
<organism evidence="10 11">
    <name type="scientific">Streptomyces yangpuensis</name>
    <dbReference type="NCBI Taxonomy" id="1648182"/>
    <lineage>
        <taxon>Bacteria</taxon>
        <taxon>Bacillati</taxon>
        <taxon>Actinomycetota</taxon>
        <taxon>Actinomycetes</taxon>
        <taxon>Kitasatosporales</taxon>
        <taxon>Streptomycetaceae</taxon>
        <taxon>Streptomyces</taxon>
    </lineage>
</organism>
<feature type="transmembrane region" description="Helical" evidence="8">
    <location>
        <begin position="236"/>
        <end position="259"/>
    </location>
</feature>
<dbReference type="Pfam" id="PF07690">
    <property type="entry name" value="MFS_1"/>
    <property type="match status" value="1"/>
</dbReference>
<dbReference type="PANTHER" id="PTHR23501">
    <property type="entry name" value="MAJOR FACILITATOR SUPERFAMILY"/>
    <property type="match status" value="1"/>
</dbReference>
<feature type="transmembrane region" description="Helical" evidence="8">
    <location>
        <begin position="176"/>
        <end position="199"/>
    </location>
</feature>
<keyword evidence="11" id="KW-1185">Reference proteome</keyword>
<feature type="transmembrane region" description="Helical" evidence="8">
    <location>
        <begin position="113"/>
        <end position="134"/>
    </location>
</feature>
<gene>
    <name evidence="10" type="ORF">NRK68_21605</name>
</gene>
<feature type="transmembrane region" description="Helical" evidence="8">
    <location>
        <begin position="280"/>
        <end position="302"/>
    </location>
</feature>
<dbReference type="Proteomes" id="UP001057738">
    <property type="component" value="Chromosome"/>
</dbReference>
<protein>
    <submittedName>
        <fullName evidence="10">MFS transporter</fullName>
    </submittedName>
</protein>
<feature type="transmembrane region" description="Helical" evidence="8">
    <location>
        <begin position="211"/>
        <end position="230"/>
    </location>
</feature>
<dbReference type="InterPro" id="IPR011701">
    <property type="entry name" value="MFS"/>
</dbReference>
<feature type="transmembrane region" description="Helical" evidence="8">
    <location>
        <begin position="374"/>
        <end position="394"/>
    </location>
</feature>
<sequence>MVETSKPAAETSQEVKPRSVRVVLMALMIAMLLAMLDNMIIGTAMPTIVGELGGLEHLSWVVTAYTLATAASTPIWGKIGDMYGRKGSFLTSIVIFLIGSALSGMAQDMGQLIGFRAVQGLGAGGLMVGVMAIIGDLIPPRERGKYQGMMAGVMALAMIGGPLVGGTITDHMGWRWSFYINLPLGAVALAMVTAVLHLPKPAERQRPKIDYLGAALLTVAITSTVLVTTWGGTEYAWGSAEIIGLIAVGVLTTAAFLYVETRAAEPVMPLHIFRSRNFTLMSVIGFLVGFAMFGGVLYLPLFQQSVQGASATNSGLLLLPMLLSMMAVSLVAGRVTTNSGKYKIFPIVGGGLMVVGMFLLATMDTGTTRLVSGLYMAVLGAGLGFLMQITMLVAQNSVEMKDMGVASSSATLFRTLGGSFGVALMGSLFASRVTDTMSERLGPEAAGAAGSAQLDAASLAKLPEAVREAYQHAVAAGTHSAFLLGAAVGVLGFLAAWFVKEVPLRGAGPALTDAESVPADPESAPADPKSALADPKSAPAAQESLAH</sequence>
<reference evidence="10" key="1">
    <citation type="submission" date="2022-08" db="EMBL/GenBank/DDBJ databases">
        <authorList>
            <person name="Tian L."/>
        </authorList>
    </citation>
    <scope>NUCLEOTIDE SEQUENCE</scope>
    <source>
        <strain evidence="10">CM253</strain>
    </source>
</reference>
<dbReference type="RefSeq" id="WP_257856470.1">
    <property type="nucleotide sequence ID" value="NZ_CP102514.1"/>
</dbReference>
<feature type="transmembrane region" description="Helical" evidence="8">
    <location>
        <begin position="146"/>
        <end position="164"/>
    </location>
</feature>
<dbReference type="InterPro" id="IPR004638">
    <property type="entry name" value="EmrB-like"/>
</dbReference>